<dbReference type="Proteomes" id="UP001227317">
    <property type="component" value="Unassembled WGS sequence"/>
</dbReference>
<organism evidence="1 2">
    <name type="scientific">Azospirillum isscasi</name>
    <dbReference type="NCBI Taxonomy" id="3053926"/>
    <lineage>
        <taxon>Bacteria</taxon>
        <taxon>Pseudomonadati</taxon>
        <taxon>Pseudomonadota</taxon>
        <taxon>Alphaproteobacteria</taxon>
        <taxon>Rhodospirillales</taxon>
        <taxon>Azospirillaceae</taxon>
        <taxon>Azospirillum</taxon>
    </lineage>
</organism>
<evidence type="ECO:0000313" key="2">
    <source>
        <dbReference type="Proteomes" id="UP001227317"/>
    </source>
</evidence>
<feature type="non-terminal residue" evidence="1">
    <location>
        <position position="1"/>
    </location>
</feature>
<reference evidence="1 2" key="1">
    <citation type="submission" date="2023-06" db="EMBL/GenBank/DDBJ databases">
        <title>Azospirillum isscasensis sp.nov, a bacterium isolated from rhizosphere soil of rice.</title>
        <authorList>
            <person name="Wang H."/>
        </authorList>
    </citation>
    <scope>NUCLEOTIDE SEQUENCE [LARGE SCALE GENOMIC DNA]</scope>
    <source>
        <strain evidence="1 2">C340-1</strain>
    </source>
</reference>
<name>A0ABU0WMZ7_9PROT</name>
<comment type="caution">
    <text evidence="1">The sequence shown here is derived from an EMBL/GenBank/DDBJ whole genome shotgun (WGS) entry which is preliminary data.</text>
</comment>
<dbReference type="RefSeq" id="WP_306709853.1">
    <property type="nucleotide sequence ID" value="NZ_JAUJFI010000138.1"/>
</dbReference>
<proteinExistence type="predicted"/>
<evidence type="ECO:0000313" key="1">
    <source>
        <dbReference type="EMBL" id="MDQ2105368.1"/>
    </source>
</evidence>
<protein>
    <submittedName>
        <fullName evidence="1">Uncharacterized protein</fullName>
    </submittedName>
</protein>
<keyword evidence="2" id="KW-1185">Reference proteome</keyword>
<dbReference type="EMBL" id="JAUJFI010000138">
    <property type="protein sequence ID" value="MDQ2105368.1"/>
    <property type="molecule type" value="Genomic_DNA"/>
</dbReference>
<gene>
    <name evidence="1" type="ORF">QSG27_21900</name>
</gene>
<accession>A0ABU0WMZ7</accession>
<sequence>IPGRRATETGLAKAFAAAVSPLRAVRTRAAPGAVDRRVAAGRNVRAGCPGPGVPAAVDYVAGATEVTVITLLR</sequence>